<accession>A0ABU8IZ08</accession>
<comment type="caution">
    <text evidence="1">The sequence shown here is derived from an EMBL/GenBank/DDBJ whole genome shotgun (WGS) entry which is preliminary data.</text>
</comment>
<evidence type="ECO:0008006" key="3">
    <source>
        <dbReference type="Google" id="ProtNLM"/>
    </source>
</evidence>
<protein>
    <recommendedName>
        <fullName evidence="3">VOC domain-containing protein</fullName>
    </recommendedName>
</protein>
<dbReference type="Proteomes" id="UP001386437">
    <property type="component" value="Unassembled WGS sequence"/>
</dbReference>
<evidence type="ECO:0000313" key="2">
    <source>
        <dbReference type="Proteomes" id="UP001386437"/>
    </source>
</evidence>
<reference evidence="1 2" key="1">
    <citation type="journal article" date="2022" name="Arch. Microbiol.">
        <title>Paraburkholderia bengalensis sp. nov. isolated from roots of Oryza sativa, IR64.</title>
        <authorList>
            <person name="Nag P."/>
            <person name="Mondal N."/>
            <person name="Sarkar J."/>
            <person name="Das S."/>
        </authorList>
    </citation>
    <scope>NUCLEOTIDE SEQUENCE [LARGE SCALE GENOMIC DNA]</scope>
    <source>
        <strain evidence="1 2">IR64_4_BI</strain>
    </source>
</reference>
<organism evidence="1 2">
    <name type="scientific">Paraburkholderia bengalensis</name>
    <dbReference type="NCBI Taxonomy" id="2747562"/>
    <lineage>
        <taxon>Bacteria</taxon>
        <taxon>Pseudomonadati</taxon>
        <taxon>Pseudomonadota</taxon>
        <taxon>Betaproteobacteria</taxon>
        <taxon>Burkholderiales</taxon>
        <taxon>Burkholderiaceae</taxon>
        <taxon>Paraburkholderia</taxon>
    </lineage>
</organism>
<name>A0ABU8IZ08_9BURK</name>
<proteinExistence type="predicted"/>
<dbReference type="RefSeq" id="WP_336600744.1">
    <property type="nucleotide sequence ID" value="NZ_JACFYJ010000060.1"/>
</dbReference>
<gene>
    <name evidence="1" type="ORF">H3V53_28030</name>
</gene>
<keyword evidence="2" id="KW-1185">Reference proteome</keyword>
<sequence length="166" mass="18136">MIFHASIPTQNPERVARTLAELWDGFAAPFSPFEGAWMAVAGDDRGTIIETYPSNMTLTPGDTREPVASMTAGRPQYSGFHMAVASPLSVEQVIAIGEREGWRAVRCTRGNNFFDVIELWIENSTLIEVLTPEMQAQYLGFATPENFRALAQQAAARCAPSVVGAQ</sequence>
<evidence type="ECO:0000313" key="1">
    <source>
        <dbReference type="EMBL" id="MEI6000895.1"/>
    </source>
</evidence>
<dbReference type="EMBL" id="JACFYJ010000060">
    <property type="protein sequence ID" value="MEI6000895.1"/>
    <property type="molecule type" value="Genomic_DNA"/>
</dbReference>